<organism evidence="2 3">
    <name type="scientific">Pseudarthrobacter enclensis</name>
    <dbReference type="NCBI Taxonomy" id="993070"/>
    <lineage>
        <taxon>Bacteria</taxon>
        <taxon>Bacillati</taxon>
        <taxon>Actinomycetota</taxon>
        <taxon>Actinomycetes</taxon>
        <taxon>Micrococcales</taxon>
        <taxon>Micrococcaceae</taxon>
        <taxon>Pseudarthrobacter</taxon>
    </lineage>
</organism>
<evidence type="ECO:0000313" key="2">
    <source>
        <dbReference type="EMBL" id="KSU70509.1"/>
    </source>
</evidence>
<dbReference type="STRING" id="993070.AS031_18000"/>
<sequence length="164" mass="17769">MTGRRTDRIRKPQQAWKRVLNLAVTVLVLLLGPIMFGVGNSMIEADEELARTGVQTAGTIVNFDDVTKASQRRIKVEFYAGDASVHATFAAVDHDQHPVVGDEVTVVYAGQDPGRAIVLGYESDGVWFRGAGIILILIFGGIGVVLVLAFLRGYFKKGTRKPAA</sequence>
<protein>
    <recommendedName>
        <fullName evidence="4">DUF3592 domain-containing protein</fullName>
    </recommendedName>
</protein>
<dbReference type="Proteomes" id="UP000053199">
    <property type="component" value="Unassembled WGS sequence"/>
</dbReference>
<feature type="transmembrane region" description="Helical" evidence="1">
    <location>
        <begin position="20"/>
        <end position="39"/>
    </location>
</feature>
<name>A0A0V8I6U9_9MICC</name>
<keyword evidence="1" id="KW-0812">Transmembrane</keyword>
<proteinExistence type="predicted"/>
<keyword evidence="1" id="KW-1133">Transmembrane helix</keyword>
<evidence type="ECO:0000256" key="1">
    <source>
        <dbReference type="SAM" id="Phobius"/>
    </source>
</evidence>
<dbReference type="OrthoDB" id="4942785at2"/>
<comment type="caution">
    <text evidence="2">The sequence shown here is derived from an EMBL/GenBank/DDBJ whole genome shotgun (WGS) entry which is preliminary data.</text>
</comment>
<accession>A0A0V8I6U9</accession>
<gene>
    <name evidence="2" type="ORF">AS031_18000</name>
</gene>
<dbReference type="AlphaFoldDB" id="A0A0V8I6U9"/>
<keyword evidence="3" id="KW-1185">Reference proteome</keyword>
<evidence type="ECO:0000313" key="3">
    <source>
        <dbReference type="Proteomes" id="UP000053199"/>
    </source>
</evidence>
<feature type="transmembrane region" description="Helical" evidence="1">
    <location>
        <begin position="126"/>
        <end position="151"/>
    </location>
</feature>
<keyword evidence="1" id="KW-0472">Membrane</keyword>
<reference evidence="2 3" key="1">
    <citation type="journal article" date="2014" name="Arch. Microbiol.">
        <title>Arthrobacter enclensis sp. nov., isolated from sediment sample.</title>
        <authorList>
            <person name="Dastager S.G."/>
            <person name="Liu Q."/>
            <person name="Tang S.K."/>
            <person name="Krishnamurthi S."/>
            <person name="Lee J.C."/>
            <person name="Li W.J."/>
        </authorList>
    </citation>
    <scope>NUCLEOTIDE SEQUENCE [LARGE SCALE GENOMIC DNA]</scope>
    <source>
        <strain evidence="2 3">NIO-1008</strain>
    </source>
</reference>
<dbReference type="EMBL" id="LNQM01000010">
    <property type="protein sequence ID" value="KSU70509.1"/>
    <property type="molecule type" value="Genomic_DNA"/>
</dbReference>
<evidence type="ECO:0008006" key="4">
    <source>
        <dbReference type="Google" id="ProtNLM"/>
    </source>
</evidence>